<dbReference type="EMBL" id="JADEXQ010000038">
    <property type="protein sequence ID" value="MBE9030544.1"/>
    <property type="molecule type" value="Genomic_DNA"/>
</dbReference>
<keyword evidence="2" id="KW-0472">Membrane</keyword>
<evidence type="ECO:0008006" key="5">
    <source>
        <dbReference type="Google" id="ProtNLM"/>
    </source>
</evidence>
<feature type="compositionally biased region" description="Basic residues" evidence="1">
    <location>
        <begin position="71"/>
        <end position="81"/>
    </location>
</feature>
<feature type="transmembrane region" description="Helical" evidence="2">
    <location>
        <begin position="123"/>
        <end position="143"/>
    </location>
</feature>
<keyword evidence="2" id="KW-0812">Transmembrane</keyword>
<feature type="region of interest" description="Disordered" evidence="1">
    <location>
        <begin position="1"/>
        <end position="93"/>
    </location>
</feature>
<accession>A0A928Z3D1</accession>
<feature type="compositionally biased region" description="Low complexity" evidence="1">
    <location>
        <begin position="23"/>
        <end position="49"/>
    </location>
</feature>
<keyword evidence="4" id="KW-1185">Reference proteome</keyword>
<dbReference type="AlphaFoldDB" id="A0A928Z3D1"/>
<reference evidence="3" key="1">
    <citation type="submission" date="2020-10" db="EMBL/GenBank/DDBJ databases">
        <authorList>
            <person name="Castelo-Branco R."/>
            <person name="Eusebio N."/>
            <person name="Adriana R."/>
            <person name="Vieira A."/>
            <person name="Brugerolle De Fraissinette N."/>
            <person name="Rezende De Castro R."/>
            <person name="Schneider M.P."/>
            <person name="Vasconcelos V."/>
            <person name="Leao P.N."/>
        </authorList>
    </citation>
    <scope>NUCLEOTIDE SEQUENCE</scope>
    <source>
        <strain evidence="3">LEGE 11480</strain>
    </source>
</reference>
<keyword evidence="2" id="KW-1133">Transmembrane helix</keyword>
<proteinExistence type="predicted"/>
<sequence>MTFSAGSGRSRNRQRQSRRTEPPKSTASRRSTATARTARGPATRGAAKPTNGQPRSKRSTSRKSTANHNSKTTRRPARNTARRQTATSPQRTIRSFQGKLQPMVLPSNLPSWLRSLMQIQQGVWVGTVVLSTMALGVYGWSVYSQQQWGKTYSQLQRLQRNERQLISGNEMMKNKIAQQVDPKALGLAPQKSNNVIFIKPDQTQQPTTKPAEAAAADNTPANQPLGY</sequence>
<comment type="caution">
    <text evidence="3">The sequence shown here is derived from an EMBL/GenBank/DDBJ whole genome shotgun (WGS) entry which is preliminary data.</text>
</comment>
<evidence type="ECO:0000256" key="1">
    <source>
        <dbReference type="SAM" id="MobiDB-lite"/>
    </source>
</evidence>
<gene>
    <name evidence="3" type="ORF">IQ266_12465</name>
</gene>
<name>A0A928Z3D1_9CYAN</name>
<evidence type="ECO:0000256" key="2">
    <source>
        <dbReference type="SAM" id="Phobius"/>
    </source>
</evidence>
<feature type="region of interest" description="Disordered" evidence="1">
    <location>
        <begin position="203"/>
        <end position="227"/>
    </location>
</feature>
<evidence type="ECO:0000313" key="4">
    <source>
        <dbReference type="Proteomes" id="UP000625316"/>
    </source>
</evidence>
<dbReference type="Proteomes" id="UP000625316">
    <property type="component" value="Unassembled WGS sequence"/>
</dbReference>
<organism evidence="3 4">
    <name type="scientific">Romeriopsis navalis LEGE 11480</name>
    <dbReference type="NCBI Taxonomy" id="2777977"/>
    <lineage>
        <taxon>Bacteria</taxon>
        <taxon>Bacillati</taxon>
        <taxon>Cyanobacteriota</taxon>
        <taxon>Cyanophyceae</taxon>
        <taxon>Leptolyngbyales</taxon>
        <taxon>Leptolyngbyaceae</taxon>
        <taxon>Romeriopsis</taxon>
        <taxon>Romeriopsis navalis</taxon>
    </lineage>
</organism>
<evidence type="ECO:0000313" key="3">
    <source>
        <dbReference type="EMBL" id="MBE9030544.1"/>
    </source>
</evidence>
<protein>
    <recommendedName>
        <fullName evidence="5">Cell division protein FtsL</fullName>
    </recommendedName>
</protein>
<dbReference type="RefSeq" id="WP_264325373.1">
    <property type="nucleotide sequence ID" value="NZ_JADEXQ010000038.1"/>
</dbReference>